<evidence type="ECO:0000313" key="2">
    <source>
        <dbReference type="EMBL" id="KAA8582531.1"/>
    </source>
</evidence>
<feature type="domain" description="Dynein heavy chain tail" evidence="1">
    <location>
        <begin position="264"/>
        <end position="353"/>
    </location>
</feature>
<dbReference type="Pfam" id="PF08385">
    <property type="entry name" value="DHC_N1"/>
    <property type="match status" value="1"/>
</dbReference>
<dbReference type="InterPro" id="IPR013594">
    <property type="entry name" value="Dynein_heavy_tail"/>
</dbReference>
<dbReference type="AlphaFoldDB" id="A0A5J5CSN6"/>
<gene>
    <name evidence="2" type="ORF">FQN60_006202</name>
</gene>
<evidence type="ECO:0000313" key="3">
    <source>
        <dbReference type="Proteomes" id="UP000327493"/>
    </source>
</evidence>
<dbReference type="Proteomes" id="UP000327493">
    <property type="component" value="Chromosome 19"/>
</dbReference>
<organism evidence="2 3">
    <name type="scientific">Etheostoma spectabile</name>
    <name type="common">orangethroat darter</name>
    <dbReference type="NCBI Taxonomy" id="54343"/>
    <lineage>
        <taxon>Eukaryota</taxon>
        <taxon>Metazoa</taxon>
        <taxon>Chordata</taxon>
        <taxon>Craniata</taxon>
        <taxon>Vertebrata</taxon>
        <taxon>Euteleostomi</taxon>
        <taxon>Actinopterygii</taxon>
        <taxon>Neopterygii</taxon>
        <taxon>Teleostei</taxon>
        <taxon>Neoteleostei</taxon>
        <taxon>Acanthomorphata</taxon>
        <taxon>Eupercaria</taxon>
        <taxon>Perciformes</taxon>
        <taxon>Percoidei</taxon>
        <taxon>Percidae</taxon>
        <taxon>Etheostomatinae</taxon>
        <taxon>Etheostoma</taxon>
    </lineage>
</organism>
<sequence length="491" mass="56140">MGKGALEQADSGGLEKTMPEVSHVEYRRSNLSSIVKLSHQLTTFFSLVLEPTIQQKLSLVLWIIPGVNKDLFIEDRKRKLYNSTMTPPSQPWQQVESSVPHSKLQLKRPMGINVSHFMAALVAEQLAHYVYVSEAVITEETFDEAVHTVWQSARRPQPQLSRMTCLHASLVALSTYWEKSMKGQLHHQHTTLSASQIIWATKCYTSQRKAYSGALRRHQGQETGTENGEDRLLEELLRQSVGHISQEFKKPEVKKIKSIMQISKYRSNLPYLSILKELCEELAQLKVCQLTPKLRHIVSLICIIWVNSSHYNTSERISCLFCKMSNEIFCLCFQSISLDRIFKGYVISSNQDLNDYITPVSLSPTQTISQSVHTLGSVTGQGERAEGRDDKMRKKNGEVNEGLLRDVDDQELQRQQLHKVFSKGSVLDQPRIFVLVDAFVQMIGDLLEEHDMKKRPFIGIQNCHDSRCFRRLTSFLRRRISSGGSEQEHCH</sequence>
<comment type="caution">
    <text evidence="2">The sequence shown here is derived from an EMBL/GenBank/DDBJ whole genome shotgun (WGS) entry which is preliminary data.</text>
</comment>
<keyword evidence="3" id="KW-1185">Reference proteome</keyword>
<name>A0A5J5CSN6_9PERO</name>
<proteinExistence type="predicted"/>
<reference evidence="2 3" key="1">
    <citation type="submission" date="2019-08" db="EMBL/GenBank/DDBJ databases">
        <title>A chromosome-level genome assembly, high-density linkage maps, and genome scans reveal the genomic architecture of hybrid incompatibilities underlying speciation via character displacement in darters (Percidae: Etheostominae).</title>
        <authorList>
            <person name="Moran R.L."/>
            <person name="Catchen J.M."/>
            <person name="Fuller R.C."/>
        </authorList>
    </citation>
    <scope>NUCLEOTIDE SEQUENCE [LARGE SCALE GENOMIC DNA]</scope>
    <source>
        <strain evidence="2">EspeVRDwgs_2016</strain>
        <tissue evidence="2">Muscle</tissue>
    </source>
</reference>
<accession>A0A5J5CSN6</accession>
<evidence type="ECO:0000259" key="1">
    <source>
        <dbReference type="Pfam" id="PF08385"/>
    </source>
</evidence>
<dbReference type="EMBL" id="VOFY01000019">
    <property type="protein sequence ID" value="KAA8582531.1"/>
    <property type="molecule type" value="Genomic_DNA"/>
</dbReference>
<protein>
    <recommendedName>
        <fullName evidence="1">Dynein heavy chain tail domain-containing protein</fullName>
    </recommendedName>
</protein>